<dbReference type="PANTHER" id="PTHR13621">
    <property type="entry name" value="PROLINE-RICH PROTEIN PRCC"/>
    <property type="match status" value="1"/>
</dbReference>
<dbReference type="GO" id="GO:0005634">
    <property type="term" value="C:nucleus"/>
    <property type="evidence" value="ECO:0007669"/>
    <property type="project" value="TreeGrafter"/>
</dbReference>
<gene>
    <name evidence="3" type="ORF">SCLCIDRAFT_1218239</name>
</gene>
<dbReference type="Pfam" id="PF10253">
    <property type="entry name" value="PRCC"/>
    <property type="match status" value="1"/>
</dbReference>
<dbReference type="InParanoid" id="A0A0C3A2I8"/>
<dbReference type="Proteomes" id="UP000053989">
    <property type="component" value="Unassembled WGS sequence"/>
</dbReference>
<feature type="coiled-coil region" evidence="1">
    <location>
        <begin position="226"/>
        <end position="281"/>
    </location>
</feature>
<dbReference type="InterPro" id="IPR018800">
    <property type="entry name" value="PRCC"/>
</dbReference>
<name>A0A0C3A2I8_9AGAM</name>
<keyword evidence="4" id="KW-1185">Reference proteome</keyword>
<evidence type="ECO:0008006" key="5">
    <source>
        <dbReference type="Google" id="ProtNLM"/>
    </source>
</evidence>
<dbReference type="PANTHER" id="PTHR13621:SF2">
    <property type="entry name" value="PROLINE-RICH PROTEIN PRCC"/>
    <property type="match status" value="1"/>
</dbReference>
<organism evidence="3 4">
    <name type="scientific">Scleroderma citrinum Foug A</name>
    <dbReference type="NCBI Taxonomy" id="1036808"/>
    <lineage>
        <taxon>Eukaryota</taxon>
        <taxon>Fungi</taxon>
        <taxon>Dikarya</taxon>
        <taxon>Basidiomycota</taxon>
        <taxon>Agaricomycotina</taxon>
        <taxon>Agaricomycetes</taxon>
        <taxon>Agaricomycetidae</taxon>
        <taxon>Boletales</taxon>
        <taxon>Sclerodermatineae</taxon>
        <taxon>Sclerodermataceae</taxon>
        <taxon>Scleroderma</taxon>
    </lineage>
</organism>
<feature type="region of interest" description="Disordered" evidence="2">
    <location>
        <begin position="160"/>
        <end position="200"/>
    </location>
</feature>
<dbReference type="EMBL" id="KN822080">
    <property type="protein sequence ID" value="KIM58887.1"/>
    <property type="molecule type" value="Genomic_DNA"/>
</dbReference>
<feature type="non-terminal residue" evidence="3">
    <location>
        <position position="1"/>
    </location>
</feature>
<reference evidence="4" key="2">
    <citation type="submission" date="2015-01" db="EMBL/GenBank/DDBJ databases">
        <title>Evolutionary Origins and Diversification of the Mycorrhizal Mutualists.</title>
        <authorList>
            <consortium name="DOE Joint Genome Institute"/>
            <consortium name="Mycorrhizal Genomics Consortium"/>
            <person name="Kohler A."/>
            <person name="Kuo A."/>
            <person name="Nagy L.G."/>
            <person name="Floudas D."/>
            <person name="Copeland A."/>
            <person name="Barry K.W."/>
            <person name="Cichocki N."/>
            <person name="Veneault-Fourrey C."/>
            <person name="LaButti K."/>
            <person name="Lindquist E.A."/>
            <person name="Lipzen A."/>
            <person name="Lundell T."/>
            <person name="Morin E."/>
            <person name="Murat C."/>
            <person name="Riley R."/>
            <person name="Ohm R."/>
            <person name="Sun H."/>
            <person name="Tunlid A."/>
            <person name="Henrissat B."/>
            <person name="Grigoriev I.V."/>
            <person name="Hibbett D.S."/>
            <person name="Martin F."/>
        </authorList>
    </citation>
    <scope>NUCLEOTIDE SEQUENCE [LARGE SCALE GENOMIC DNA]</scope>
    <source>
        <strain evidence="4">Foug A</strain>
    </source>
</reference>
<protein>
    <recommendedName>
        <fullName evidence="5">Mitotic checkpoint regulator, MAD2B-interacting-domain-containing protein</fullName>
    </recommendedName>
</protein>
<sequence>MLGLQNYGSDSDSDNETQPKPPTKRPKQIAIPSLPRPEIDDDAPPAKKPRTTGSGGKGAGKSSLLGMLPAPKQALPAKEKKGERVLGGGGGPGLVFRSAMPTLSSTGGDEGTSEITDEVPDSSTRFVPPSLKKGKANISLDSDQKMPSAPIVDFFSLGSSSSTTRLTPSSAPSLSTTSNAPSTSSAPVIPTFRPPSPTLDDPYPGYYQLPSGAYTTYDADYYASYVRKWQAEYDKQIRALEKAQYNLTTEGMQDVDMTVEMEKARREIQEHEERKALTTGKVTGKNAEGEPEMPKMNVKGAKLGAVARTRHQLTTLLTDAYLNREALEEKIAQARRNRKETGNKYGF</sequence>
<feature type="compositionally biased region" description="Acidic residues" evidence="2">
    <location>
        <begin position="111"/>
        <end position="120"/>
    </location>
</feature>
<evidence type="ECO:0000313" key="3">
    <source>
        <dbReference type="EMBL" id="KIM58887.1"/>
    </source>
</evidence>
<dbReference type="OrthoDB" id="2555634at2759"/>
<proteinExistence type="predicted"/>
<evidence type="ECO:0000256" key="1">
    <source>
        <dbReference type="SAM" id="Coils"/>
    </source>
</evidence>
<dbReference type="STRING" id="1036808.A0A0C3A2I8"/>
<feature type="compositionally biased region" description="Low complexity" evidence="2">
    <location>
        <begin position="160"/>
        <end position="186"/>
    </location>
</feature>
<reference evidence="3 4" key="1">
    <citation type="submission" date="2014-04" db="EMBL/GenBank/DDBJ databases">
        <authorList>
            <consortium name="DOE Joint Genome Institute"/>
            <person name="Kuo A."/>
            <person name="Kohler A."/>
            <person name="Nagy L.G."/>
            <person name="Floudas D."/>
            <person name="Copeland A."/>
            <person name="Barry K.W."/>
            <person name="Cichocki N."/>
            <person name="Veneault-Fourrey C."/>
            <person name="LaButti K."/>
            <person name="Lindquist E.A."/>
            <person name="Lipzen A."/>
            <person name="Lundell T."/>
            <person name="Morin E."/>
            <person name="Murat C."/>
            <person name="Sun H."/>
            <person name="Tunlid A."/>
            <person name="Henrissat B."/>
            <person name="Grigoriev I.V."/>
            <person name="Hibbett D.S."/>
            <person name="Martin F."/>
            <person name="Nordberg H.P."/>
            <person name="Cantor M.N."/>
            <person name="Hua S.X."/>
        </authorList>
    </citation>
    <scope>NUCLEOTIDE SEQUENCE [LARGE SCALE GENOMIC DNA]</scope>
    <source>
        <strain evidence="3 4">Foug A</strain>
    </source>
</reference>
<accession>A0A0C3A2I8</accession>
<evidence type="ECO:0000256" key="2">
    <source>
        <dbReference type="SAM" id="MobiDB-lite"/>
    </source>
</evidence>
<feature type="coiled-coil region" evidence="1">
    <location>
        <begin position="317"/>
        <end position="344"/>
    </location>
</feature>
<evidence type="ECO:0000313" key="4">
    <source>
        <dbReference type="Proteomes" id="UP000053989"/>
    </source>
</evidence>
<feature type="region of interest" description="Disordered" evidence="2">
    <location>
        <begin position="1"/>
        <end position="145"/>
    </location>
</feature>
<dbReference type="HOGENOM" id="CLU_044111_0_0_1"/>
<dbReference type="AlphaFoldDB" id="A0A0C3A2I8"/>
<feature type="compositionally biased region" description="Polar residues" evidence="2">
    <location>
        <begin position="1"/>
        <end position="10"/>
    </location>
</feature>
<keyword evidence="1" id="KW-0175">Coiled coil</keyword>